<dbReference type="SUPFAM" id="SSF48452">
    <property type="entry name" value="TPR-like"/>
    <property type="match status" value="1"/>
</dbReference>
<keyword evidence="2 3" id="KW-0802">TPR repeat</keyword>
<dbReference type="InterPro" id="IPR019734">
    <property type="entry name" value="TPR_rpt"/>
</dbReference>
<sequence length="510" mass="54043">MSSTDPAELDRVQAQLELGRVAAARELVGGYLARHPDDARGLCLLALCQQRDGSVDAMLEAAERACAAEPRLEWGHRLRAQALTLLDRPVEAVAAARTAVRLGPDRWQCHAMLAFATSALPGRRAVPLAAAAEAVRLAPDQAEAHHARGLVLHASGRFGAARRSYLRVLRLDPQHAGAMRQLGRIAERRGQAGTALRYFGAAAATAPADTAGATHLRRILLRIAGLAWATAAMLTIVLVFGRYPVAWLVAAALAGGYLWWAGRALRALPAPARAAARGWLRTDARLLVRVVGTGVLVAVAVAVAVGVGSAVFDTPGHGGVLLLSLAGWLVALLASALTVVGADLLAHRRRPVTDAGDPTSPDGAGTRLLFRVYWASCVLAAALWVPALLLGADQLVRATLGVAAGAAFLGWFRWLLRRARRARRRSAAPLWTRLVRLAPFFAIGRLANLVFAVAVVLVPDSYRGLLVGTAVAPGMLIPAGLLIQGVRLVGWVRAGDLRELRVREVTGDRS</sequence>
<protein>
    <recommendedName>
        <fullName evidence="7">Tetratricopeptide repeat protein</fullName>
    </recommendedName>
</protein>
<feature type="transmembrane region" description="Helical" evidence="4">
    <location>
        <begin position="286"/>
        <end position="312"/>
    </location>
</feature>
<comment type="caution">
    <text evidence="5">The sequence shown here is derived from an EMBL/GenBank/DDBJ whole genome shotgun (WGS) entry which is preliminary data.</text>
</comment>
<feature type="transmembrane region" description="Helical" evidence="4">
    <location>
        <begin position="318"/>
        <end position="340"/>
    </location>
</feature>
<dbReference type="Proteomes" id="UP000614996">
    <property type="component" value="Unassembled WGS sequence"/>
</dbReference>
<name>A0A8J4AC16_9ACTN</name>
<feature type="transmembrane region" description="Helical" evidence="4">
    <location>
        <begin position="372"/>
        <end position="392"/>
    </location>
</feature>
<evidence type="ECO:0000256" key="3">
    <source>
        <dbReference type="PROSITE-ProRule" id="PRU00339"/>
    </source>
</evidence>
<keyword evidence="6" id="KW-1185">Reference proteome</keyword>
<gene>
    <name evidence="5" type="ORF">NUM_28730</name>
</gene>
<dbReference type="PANTHER" id="PTHR44858:SF1">
    <property type="entry name" value="UDP-N-ACETYLGLUCOSAMINE--PEPTIDE N-ACETYLGLUCOSAMINYLTRANSFERASE SPINDLY-RELATED"/>
    <property type="match status" value="1"/>
</dbReference>
<evidence type="ECO:0000256" key="4">
    <source>
        <dbReference type="SAM" id="Phobius"/>
    </source>
</evidence>
<organism evidence="5 6">
    <name type="scientific">Actinocatenispora comari</name>
    <dbReference type="NCBI Taxonomy" id="2807577"/>
    <lineage>
        <taxon>Bacteria</taxon>
        <taxon>Bacillati</taxon>
        <taxon>Actinomycetota</taxon>
        <taxon>Actinomycetes</taxon>
        <taxon>Micromonosporales</taxon>
        <taxon>Micromonosporaceae</taxon>
        <taxon>Actinocatenispora</taxon>
    </lineage>
</organism>
<accession>A0A8J4AC16</accession>
<proteinExistence type="predicted"/>
<dbReference type="InterPro" id="IPR013105">
    <property type="entry name" value="TPR_2"/>
</dbReference>
<evidence type="ECO:0000256" key="1">
    <source>
        <dbReference type="ARBA" id="ARBA00022737"/>
    </source>
</evidence>
<feature type="repeat" description="TPR" evidence="3">
    <location>
        <begin position="142"/>
        <end position="175"/>
    </location>
</feature>
<dbReference type="InterPro" id="IPR011990">
    <property type="entry name" value="TPR-like_helical_dom_sf"/>
</dbReference>
<feature type="transmembrane region" description="Helical" evidence="4">
    <location>
        <begin position="219"/>
        <end position="240"/>
    </location>
</feature>
<evidence type="ECO:0000313" key="6">
    <source>
        <dbReference type="Proteomes" id="UP000614996"/>
    </source>
</evidence>
<feature type="transmembrane region" description="Helical" evidence="4">
    <location>
        <begin position="246"/>
        <end position="265"/>
    </location>
</feature>
<dbReference type="RefSeq" id="WP_207125365.1">
    <property type="nucleotide sequence ID" value="NZ_BOPO01000050.1"/>
</dbReference>
<dbReference type="InterPro" id="IPR050498">
    <property type="entry name" value="Ycf3"/>
</dbReference>
<feature type="transmembrane region" description="Helical" evidence="4">
    <location>
        <begin position="398"/>
        <end position="416"/>
    </location>
</feature>
<keyword evidence="4" id="KW-1133">Transmembrane helix</keyword>
<dbReference type="AlphaFoldDB" id="A0A8J4AC16"/>
<evidence type="ECO:0000313" key="5">
    <source>
        <dbReference type="EMBL" id="GIL27619.1"/>
    </source>
</evidence>
<dbReference type="Pfam" id="PF07719">
    <property type="entry name" value="TPR_2"/>
    <property type="match status" value="1"/>
</dbReference>
<dbReference type="EMBL" id="BOPO01000050">
    <property type="protein sequence ID" value="GIL27619.1"/>
    <property type="molecule type" value="Genomic_DNA"/>
</dbReference>
<evidence type="ECO:0008006" key="7">
    <source>
        <dbReference type="Google" id="ProtNLM"/>
    </source>
</evidence>
<dbReference type="PROSITE" id="PS50005">
    <property type="entry name" value="TPR"/>
    <property type="match status" value="1"/>
</dbReference>
<keyword evidence="4" id="KW-0472">Membrane</keyword>
<keyword evidence="4" id="KW-0812">Transmembrane</keyword>
<reference evidence="6" key="1">
    <citation type="journal article" date="2021" name="Int. J. Syst. Evol. Microbiol.">
        <title>Actinocatenispora comari sp. nov., an endophytic actinomycete isolated from aerial parts of Comarum salesowianum.</title>
        <authorList>
            <person name="Oyunbileg N."/>
            <person name="Iizaka Y."/>
            <person name="Hamada M."/>
            <person name="Davaapurev B.O."/>
            <person name="Fukumoto A."/>
            <person name="Tsetseg B."/>
            <person name="Kato F."/>
            <person name="Tamura T."/>
            <person name="Batkhuu J."/>
            <person name="Anzai Y."/>
        </authorList>
    </citation>
    <scope>NUCLEOTIDE SEQUENCE [LARGE SCALE GENOMIC DNA]</scope>
    <source>
        <strain evidence="6">NUM-2625</strain>
    </source>
</reference>
<evidence type="ECO:0000256" key="2">
    <source>
        <dbReference type="ARBA" id="ARBA00022803"/>
    </source>
</evidence>
<dbReference type="SMART" id="SM00028">
    <property type="entry name" value="TPR"/>
    <property type="match status" value="4"/>
</dbReference>
<keyword evidence="1" id="KW-0677">Repeat</keyword>
<dbReference type="Gene3D" id="1.25.40.10">
    <property type="entry name" value="Tetratricopeptide repeat domain"/>
    <property type="match status" value="2"/>
</dbReference>
<feature type="transmembrane region" description="Helical" evidence="4">
    <location>
        <begin position="437"/>
        <end position="458"/>
    </location>
</feature>
<dbReference type="PANTHER" id="PTHR44858">
    <property type="entry name" value="TETRATRICOPEPTIDE REPEAT PROTEIN 6"/>
    <property type="match status" value="1"/>
</dbReference>
<feature type="transmembrane region" description="Helical" evidence="4">
    <location>
        <begin position="464"/>
        <end position="483"/>
    </location>
</feature>